<keyword evidence="2" id="KW-1185">Reference proteome</keyword>
<evidence type="ECO:0000313" key="2">
    <source>
        <dbReference type="Proteomes" id="UP000053766"/>
    </source>
</evidence>
<reference evidence="2" key="2">
    <citation type="journal article" date="2016" name="Sci. Rep.">
        <title>Dictyocaulus viviparus genome, variome and transcriptome elucidate lungworm biology and support future intervention.</title>
        <authorList>
            <person name="McNulty S.N."/>
            <person name="Strube C."/>
            <person name="Rosa B.A."/>
            <person name="Martin J.C."/>
            <person name="Tyagi R."/>
            <person name="Choi Y.J."/>
            <person name="Wang Q."/>
            <person name="Hallsworth Pepin K."/>
            <person name="Zhang X."/>
            <person name="Ozersky P."/>
            <person name="Wilson R.K."/>
            <person name="Sternberg P.W."/>
            <person name="Gasser R.B."/>
            <person name="Mitreva M."/>
        </authorList>
    </citation>
    <scope>NUCLEOTIDE SEQUENCE [LARGE SCALE GENOMIC DNA]</scope>
    <source>
        <strain evidence="2">HannoverDv2000</strain>
    </source>
</reference>
<accession>A0A0D8X851</accession>
<sequence length="107" mass="12030">MFPHDKAQHQTLSCSQYNENMHEAVKKSSGVILYGTVAARFLADEMAYGFRKGERLEQHKGFPSFHVGILVFSRLITIQSEAGLLTSGFDNTADMETIKHNLNTVIR</sequence>
<gene>
    <name evidence="1" type="ORF">DICVIV_13322</name>
</gene>
<dbReference type="Proteomes" id="UP000053766">
    <property type="component" value="Unassembled WGS sequence"/>
</dbReference>
<dbReference type="AlphaFoldDB" id="A0A0D8X851"/>
<organism evidence="1 2">
    <name type="scientific">Dictyocaulus viviparus</name>
    <name type="common">Bovine lungworm</name>
    <dbReference type="NCBI Taxonomy" id="29172"/>
    <lineage>
        <taxon>Eukaryota</taxon>
        <taxon>Metazoa</taxon>
        <taxon>Ecdysozoa</taxon>
        <taxon>Nematoda</taxon>
        <taxon>Chromadorea</taxon>
        <taxon>Rhabditida</taxon>
        <taxon>Rhabditina</taxon>
        <taxon>Rhabditomorpha</taxon>
        <taxon>Strongyloidea</taxon>
        <taxon>Metastrongylidae</taxon>
        <taxon>Dictyocaulus</taxon>
    </lineage>
</organism>
<name>A0A0D8X851_DICVI</name>
<protein>
    <submittedName>
        <fullName evidence="1">Uncharacterized protein</fullName>
    </submittedName>
</protein>
<dbReference type="EMBL" id="KN717038">
    <property type="protein sequence ID" value="KJH40718.1"/>
    <property type="molecule type" value="Genomic_DNA"/>
</dbReference>
<reference evidence="1 2" key="1">
    <citation type="submission" date="2013-11" db="EMBL/GenBank/DDBJ databases">
        <title>Draft genome of the bovine lungworm Dictyocaulus viviparus.</title>
        <authorList>
            <person name="Mitreva M."/>
        </authorList>
    </citation>
    <scope>NUCLEOTIDE SEQUENCE [LARGE SCALE GENOMIC DNA]</scope>
    <source>
        <strain evidence="1 2">HannoverDv2000</strain>
    </source>
</reference>
<evidence type="ECO:0000313" key="1">
    <source>
        <dbReference type="EMBL" id="KJH40718.1"/>
    </source>
</evidence>
<proteinExistence type="predicted"/>